<dbReference type="Proteomes" id="UP001195769">
    <property type="component" value="Unassembled WGS sequence"/>
</dbReference>
<dbReference type="RefSeq" id="XP_041226640.1">
    <property type="nucleotide sequence ID" value="XM_041361549.1"/>
</dbReference>
<dbReference type="EMBL" id="JABBWK010000023">
    <property type="protein sequence ID" value="KAG1901064.1"/>
    <property type="molecule type" value="Genomic_DNA"/>
</dbReference>
<dbReference type="GeneID" id="64655847"/>
<keyword evidence="3" id="KW-1185">Reference proteome</keyword>
<evidence type="ECO:0000313" key="3">
    <source>
        <dbReference type="Proteomes" id="UP001195769"/>
    </source>
</evidence>
<protein>
    <submittedName>
        <fullName evidence="2">Uncharacterized protein</fullName>
    </submittedName>
</protein>
<dbReference type="AlphaFoldDB" id="A0AAD4HMN1"/>
<evidence type="ECO:0000313" key="1">
    <source>
        <dbReference type="EMBL" id="KAG1885858.1"/>
    </source>
</evidence>
<evidence type="ECO:0000313" key="2">
    <source>
        <dbReference type="EMBL" id="KAG1901064.1"/>
    </source>
</evidence>
<accession>A0AAD4HMN1</accession>
<proteinExistence type="predicted"/>
<organism evidence="2 3">
    <name type="scientific">Suillus fuscotomentosus</name>
    <dbReference type="NCBI Taxonomy" id="1912939"/>
    <lineage>
        <taxon>Eukaryota</taxon>
        <taxon>Fungi</taxon>
        <taxon>Dikarya</taxon>
        <taxon>Basidiomycota</taxon>
        <taxon>Agaricomycotina</taxon>
        <taxon>Agaricomycetes</taxon>
        <taxon>Agaricomycetidae</taxon>
        <taxon>Boletales</taxon>
        <taxon>Suillineae</taxon>
        <taxon>Suillaceae</taxon>
        <taxon>Suillus</taxon>
    </lineage>
</organism>
<comment type="caution">
    <text evidence="2">The sequence shown here is derived from an EMBL/GenBank/DDBJ whole genome shotgun (WGS) entry which is preliminary data.</text>
</comment>
<gene>
    <name evidence="2" type="ORF">F5891DRAFT_1029817</name>
    <name evidence="1" type="ORF">F5891DRAFT_1085726</name>
</gene>
<dbReference type="EMBL" id="JABBWK010000307">
    <property type="protein sequence ID" value="KAG1885858.1"/>
    <property type="molecule type" value="Genomic_DNA"/>
</dbReference>
<name>A0AAD4HMN1_9AGAM</name>
<sequence>MAEPAVRSLMEMEEILPPPRELWTVASTSCINHQSQGLTEMMHNLMEISLAPRVVASPLCVNSRPKSNIIICLWTHAFHKLLEAFEDVNLAKGDAISHCTRTSSRPSLDTLL</sequence>
<reference evidence="2" key="1">
    <citation type="journal article" date="2020" name="New Phytol.">
        <title>Comparative genomics reveals dynamic genome evolution in host specialist ectomycorrhizal fungi.</title>
        <authorList>
            <person name="Lofgren L.A."/>
            <person name="Nguyen N.H."/>
            <person name="Vilgalys R."/>
            <person name="Ruytinx J."/>
            <person name="Liao H.L."/>
            <person name="Branco S."/>
            <person name="Kuo A."/>
            <person name="LaButti K."/>
            <person name="Lipzen A."/>
            <person name="Andreopoulos W."/>
            <person name="Pangilinan J."/>
            <person name="Riley R."/>
            <person name="Hundley H."/>
            <person name="Na H."/>
            <person name="Barry K."/>
            <person name="Grigoriev I.V."/>
            <person name="Stajich J.E."/>
            <person name="Kennedy P.G."/>
        </authorList>
    </citation>
    <scope>NUCLEOTIDE SEQUENCE</scope>
    <source>
        <strain evidence="2">FC203</strain>
    </source>
</reference>